<evidence type="ECO:0000256" key="1">
    <source>
        <dbReference type="ARBA" id="ARBA00022723"/>
    </source>
</evidence>
<feature type="binding site" evidence="3">
    <location>
        <position position="301"/>
    </location>
    <ligand>
        <name>Mn(2+)</name>
        <dbReference type="ChEBI" id="CHEBI:29035"/>
        <label>2</label>
    </ligand>
</feature>
<feature type="domain" description="Cupin type-1" evidence="6">
    <location>
        <begin position="249"/>
        <end position="390"/>
    </location>
</feature>
<keyword evidence="7" id="KW-0456">Lyase</keyword>
<proteinExistence type="predicted"/>
<organism evidence="7 8">
    <name type="scientific">Methylocella tundrae</name>
    <dbReference type="NCBI Taxonomy" id="227605"/>
    <lineage>
        <taxon>Bacteria</taxon>
        <taxon>Pseudomonadati</taxon>
        <taxon>Pseudomonadota</taxon>
        <taxon>Alphaproteobacteria</taxon>
        <taxon>Hyphomicrobiales</taxon>
        <taxon>Beijerinckiaceae</taxon>
        <taxon>Methylocella</taxon>
    </lineage>
</organism>
<dbReference type="InterPro" id="IPR051610">
    <property type="entry name" value="GPI/OXD"/>
</dbReference>
<feature type="binding site" evidence="3">
    <location>
        <position position="121"/>
    </location>
    <ligand>
        <name>Mn(2+)</name>
        <dbReference type="ChEBI" id="CHEBI:29035"/>
        <label>1</label>
    </ligand>
</feature>
<evidence type="ECO:0000259" key="6">
    <source>
        <dbReference type="SMART" id="SM00835"/>
    </source>
</evidence>
<dbReference type="GO" id="GO:0046564">
    <property type="term" value="F:oxalate decarboxylase activity"/>
    <property type="evidence" value="ECO:0007669"/>
    <property type="project" value="UniProtKB-EC"/>
</dbReference>
<feature type="binding site" evidence="3">
    <location>
        <position position="340"/>
    </location>
    <ligand>
        <name>Mn(2+)</name>
        <dbReference type="ChEBI" id="CHEBI:29035"/>
        <label>2</label>
    </ligand>
</feature>
<dbReference type="CDD" id="cd20304">
    <property type="entry name" value="cupin_OxDC_N"/>
    <property type="match status" value="1"/>
</dbReference>
<dbReference type="PANTHER" id="PTHR35848">
    <property type="entry name" value="OXALATE-BINDING PROTEIN"/>
    <property type="match status" value="1"/>
</dbReference>
<evidence type="ECO:0000256" key="5">
    <source>
        <dbReference type="SAM" id="SignalP"/>
    </source>
</evidence>
<dbReference type="GO" id="GO:0033609">
    <property type="term" value="P:oxalate metabolic process"/>
    <property type="evidence" value="ECO:0007669"/>
    <property type="project" value="InterPro"/>
</dbReference>
<keyword evidence="3" id="KW-0464">Manganese</keyword>
<dbReference type="InterPro" id="IPR011051">
    <property type="entry name" value="RmlC_Cupin_sf"/>
</dbReference>
<feature type="binding site" evidence="3">
    <location>
        <position position="294"/>
    </location>
    <ligand>
        <name>Mn(2+)</name>
        <dbReference type="ChEBI" id="CHEBI:29035"/>
        <label>2</label>
    </ligand>
</feature>
<feature type="region of interest" description="Disordered" evidence="4">
    <location>
        <begin position="34"/>
        <end position="55"/>
    </location>
</feature>
<dbReference type="SUPFAM" id="SSF51182">
    <property type="entry name" value="RmlC-like cupins"/>
    <property type="match status" value="1"/>
</dbReference>
<feature type="signal peptide" evidence="5">
    <location>
        <begin position="1"/>
        <end position="29"/>
    </location>
</feature>
<dbReference type="Proteomes" id="UP000294360">
    <property type="component" value="Chromosome"/>
</dbReference>
<dbReference type="AlphaFoldDB" id="A0A4U8YZZ0"/>
<dbReference type="InterPro" id="IPR006311">
    <property type="entry name" value="TAT_signal"/>
</dbReference>
<protein>
    <submittedName>
        <fullName evidence="7">Oxalate decarboxylase OxdD</fullName>
        <ecNumber evidence="7">4.1.1.2</ecNumber>
    </submittedName>
</protein>
<evidence type="ECO:0000256" key="3">
    <source>
        <dbReference type="PIRSR" id="PIRSR617774-2"/>
    </source>
</evidence>
<dbReference type="Gene3D" id="2.60.120.10">
    <property type="entry name" value="Jelly Rolls"/>
    <property type="match status" value="2"/>
</dbReference>
<dbReference type="OrthoDB" id="1973590at2"/>
<dbReference type="InterPro" id="IPR006045">
    <property type="entry name" value="Cupin_1"/>
</dbReference>
<dbReference type="EMBL" id="LR536450">
    <property type="protein sequence ID" value="VFU07054.1"/>
    <property type="molecule type" value="Genomic_DNA"/>
</dbReference>
<dbReference type="EC" id="4.1.1.2" evidence="7"/>
<feature type="chain" id="PRO_5020301555" evidence="5">
    <location>
        <begin position="30"/>
        <end position="402"/>
    </location>
</feature>
<feature type="binding site" evidence="3">
    <location>
        <position position="296"/>
    </location>
    <ligand>
        <name>Mn(2+)</name>
        <dbReference type="ChEBI" id="CHEBI:29035"/>
        <label>2</label>
    </ligand>
</feature>
<feature type="binding site" evidence="3">
    <location>
        <position position="117"/>
    </location>
    <ligand>
        <name>Mn(2+)</name>
        <dbReference type="ChEBI" id="CHEBI:29035"/>
        <label>1</label>
    </ligand>
</feature>
<dbReference type="GO" id="GO:0046872">
    <property type="term" value="F:metal ion binding"/>
    <property type="evidence" value="ECO:0007669"/>
    <property type="project" value="UniProtKB-KW"/>
</dbReference>
<dbReference type="SMART" id="SM00835">
    <property type="entry name" value="Cupin_1"/>
    <property type="match status" value="2"/>
</dbReference>
<evidence type="ECO:0000256" key="4">
    <source>
        <dbReference type="SAM" id="MobiDB-lite"/>
    </source>
</evidence>
<reference evidence="7 8" key="1">
    <citation type="submission" date="2019-03" db="EMBL/GenBank/DDBJ databases">
        <authorList>
            <person name="Kox A.R. M."/>
        </authorList>
    </citation>
    <scope>NUCLEOTIDE SEQUENCE [LARGE SCALE GENOMIC DNA]</scope>
    <source>
        <strain evidence="7">MTUNDRAET4 annotated genome</strain>
    </source>
</reference>
<feature type="domain" description="Cupin type-1" evidence="6">
    <location>
        <begin position="70"/>
        <end position="213"/>
    </location>
</feature>
<dbReference type="CDD" id="cd20305">
    <property type="entry name" value="cupin_OxDC_C"/>
    <property type="match status" value="1"/>
</dbReference>
<dbReference type="KEGG" id="mtun:MTUNDRAET4_0161"/>
<gene>
    <name evidence="7" type="primary">oxdD</name>
    <name evidence="7" type="ORF">MTUNDRAET4_0161</name>
</gene>
<dbReference type="InterPro" id="IPR014710">
    <property type="entry name" value="RmlC-like_jellyroll"/>
</dbReference>
<evidence type="ECO:0000256" key="2">
    <source>
        <dbReference type="PIRSR" id="PIRSR617774-1"/>
    </source>
</evidence>
<dbReference type="PROSITE" id="PS51318">
    <property type="entry name" value="TAT"/>
    <property type="match status" value="1"/>
</dbReference>
<dbReference type="NCBIfam" id="TIGR03404">
    <property type="entry name" value="bicupin_oxalic"/>
    <property type="match status" value="1"/>
</dbReference>
<keyword evidence="1 3" id="KW-0479">Metal-binding</keyword>
<name>A0A4U8YZZ0_METTU</name>
<dbReference type="Pfam" id="PF00190">
    <property type="entry name" value="Cupin_1"/>
    <property type="match status" value="2"/>
</dbReference>
<evidence type="ECO:0000313" key="7">
    <source>
        <dbReference type="EMBL" id="VFU07054.1"/>
    </source>
</evidence>
<keyword evidence="5" id="KW-0732">Signal</keyword>
<dbReference type="InterPro" id="IPR017774">
    <property type="entry name" value="Bicupin_oxalate_deCO2ase/Oxase"/>
</dbReference>
<feature type="binding site" evidence="3">
    <location>
        <position position="160"/>
    </location>
    <ligand>
        <name>Mn(2+)</name>
        <dbReference type="ChEBI" id="CHEBI:29035"/>
        <label>1</label>
    </ligand>
</feature>
<sequence length="402" mass="43749">MTLYSRRKLLATGAAGGLVAAAAATGASAEDYSAAAMSDPGPHDPAQAATNPYDWQGLPTDHGNLGMLRHSFSQVHNRHTDAGWAREVTVRNFPISKNMAGVNMRLPKGAVRELHWHVPAEWAFVTYGVGRITAVDSGAQRFVADVKEGDLWFFPGGVPHSIQGLGPDGCEFILVFNDGNFSEDSTFLITDWFNHTPKEVLAKNFGVPASTFDNTTKKDLWIFGAPVPGSLADDLAQSQQPFVTNPYAFPLGDQKPVFQSAGGSVRIADVNNFPATTMSAALVELEPGGLRELHWHPLSDEWQYYISGTARMGVFHGEGRNNTVEFHPSDVGYVPQSIGHYVQNIGKDTVRFLEVFTTPQYADVSLASWMNNVPHELVAAHLNIDVATLQKLAQRKTPVVPV</sequence>
<evidence type="ECO:0000313" key="8">
    <source>
        <dbReference type="Proteomes" id="UP000294360"/>
    </source>
</evidence>
<feature type="binding site" evidence="3">
    <location>
        <position position="115"/>
    </location>
    <ligand>
        <name>Mn(2+)</name>
        <dbReference type="ChEBI" id="CHEBI:29035"/>
        <label>1</label>
    </ligand>
</feature>
<dbReference type="RefSeq" id="WP_134486049.1">
    <property type="nucleotide sequence ID" value="NZ_CP139089.1"/>
</dbReference>
<comment type="cofactor">
    <cofactor evidence="3">
        <name>Mn(2+)</name>
        <dbReference type="ChEBI" id="CHEBI:29035"/>
    </cofactor>
    <text evidence="3">Binds 2 manganese ions per subunit.</text>
</comment>
<feature type="active site" description="Proton donor" evidence="2">
    <location>
        <position position="354"/>
    </location>
</feature>
<accession>A0A4U8YZZ0</accession>
<dbReference type="PANTHER" id="PTHR35848:SF9">
    <property type="entry name" value="SLL1358 PROTEIN"/>
    <property type="match status" value="1"/>
</dbReference>